<dbReference type="Proteomes" id="UP000053327">
    <property type="component" value="Unassembled WGS sequence"/>
</dbReference>
<dbReference type="InterPro" id="IPR044885">
    <property type="entry name" value="PRESA_N_sf"/>
</dbReference>
<evidence type="ECO:0000256" key="1">
    <source>
        <dbReference type="SAM" id="MobiDB-lite"/>
    </source>
</evidence>
<dbReference type="AlphaFoldDB" id="A0A0J9SYK6"/>
<dbReference type="OrthoDB" id="10279769at2759"/>
<dbReference type="Gene3D" id="6.10.280.180">
    <property type="entry name" value="Plasmodium RESA, N-terminal helical domain"/>
    <property type="match status" value="1"/>
</dbReference>
<keyword evidence="2" id="KW-0732">Signal</keyword>
<evidence type="ECO:0000313" key="5">
    <source>
        <dbReference type="Proteomes" id="UP000053327"/>
    </source>
</evidence>
<name>A0A0J9SYK6_PLAV1</name>
<reference evidence="4 5" key="1">
    <citation type="submission" date="2011-08" db="EMBL/GenBank/DDBJ databases">
        <title>The Genome Sequence of Plasmodium vivax Brazil I.</title>
        <authorList>
            <consortium name="The Broad Institute Genome Sequencing Platform"/>
            <consortium name="The Broad Institute Genome Sequencing Center for Infectious Disease"/>
            <person name="Neafsey D."/>
            <person name="Carlton J."/>
            <person name="Barnwell J."/>
            <person name="Collins W."/>
            <person name="Escalante A."/>
            <person name="Mullikin J."/>
            <person name="Saul A."/>
            <person name="Guigo R."/>
            <person name="Camara F."/>
            <person name="Young S.K."/>
            <person name="Zeng Q."/>
            <person name="Gargeya S."/>
            <person name="Fitzgerald M."/>
            <person name="Haas B."/>
            <person name="Abouelleil A."/>
            <person name="Alvarado L."/>
            <person name="Arachchi H.M."/>
            <person name="Berlin A."/>
            <person name="Brown A."/>
            <person name="Chapman S.B."/>
            <person name="Chen Z."/>
            <person name="Dunbar C."/>
            <person name="Freedman E."/>
            <person name="Gearin G."/>
            <person name="Gellesch M."/>
            <person name="Goldberg J."/>
            <person name="Griggs A."/>
            <person name="Gujja S."/>
            <person name="Heiman D."/>
            <person name="Howarth C."/>
            <person name="Larson L."/>
            <person name="Lui A."/>
            <person name="MacDonald P.J.P."/>
            <person name="Montmayeur A."/>
            <person name="Murphy C."/>
            <person name="Neiman D."/>
            <person name="Pearson M."/>
            <person name="Priest M."/>
            <person name="Roberts A."/>
            <person name="Saif S."/>
            <person name="Shea T."/>
            <person name="Shenoy N."/>
            <person name="Sisk P."/>
            <person name="Stolte C."/>
            <person name="Sykes S."/>
            <person name="Wortman J."/>
            <person name="Nusbaum C."/>
            <person name="Birren B."/>
        </authorList>
    </citation>
    <scope>NUCLEOTIDE SEQUENCE [LARGE SCALE GENOMIC DNA]</scope>
    <source>
        <strain evidence="4 5">Brazil I</strain>
    </source>
</reference>
<accession>A0A0J9SYK6</accession>
<feature type="region of interest" description="Disordered" evidence="1">
    <location>
        <begin position="74"/>
        <end position="131"/>
    </location>
</feature>
<organism evidence="4 5">
    <name type="scientific">Plasmodium vivax (strain Brazil I)</name>
    <dbReference type="NCBI Taxonomy" id="1033975"/>
    <lineage>
        <taxon>Eukaryota</taxon>
        <taxon>Sar</taxon>
        <taxon>Alveolata</taxon>
        <taxon>Apicomplexa</taxon>
        <taxon>Aconoidasida</taxon>
        <taxon>Haemosporida</taxon>
        <taxon>Plasmodiidae</taxon>
        <taxon>Plasmodium</taxon>
        <taxon>Plasmodium (Plasmodium)</taxon>
    </lineage>
</organism>
<feature type="region of interest" description="Disordered" evidence="1">
    <location>
        <begin position="147"/>
        <end position="171"/>
    </location>
</feature>
<protein>
    <submittedName>
        <fullName evidence="4">RAD protein (Pv-fam-e)</fullName>
    </submittedName>
</protein>
<feature type="compositionally biased region" description="Basic and acidic residues" evidence="1">
    <location>
        <begin position="96"/>
        <end position="113"/>
    </location>
</feature>
<evidence type="ECO:0000256" key="2">
    <source>
        <dbReference type="SAM" id="SignalP"/>
    </source>
</evidence>
<dbReference type="EMBL" id="KQ234770">
    <property type="protein sequence ID" value="KMZ88205.1"/>
    <property type="molecule type" value="Genomic_DNA"/>
</dbReference>
<dbReference type="InterPro" id="IPR019111">
    <property type="entry name" value="PRESA_N"/>
</dbReference>
<feature type="domain" description="Plasmodium RESA N-terminal" evidence="3">
    <location>
        <begin position="198"/>
        <end position="316"/>
    </location>
</feature>
<evidence type="ECO:0000313" key="4">
    <source>
        <dbReference type="EMBL" id="KMZ88205.1"/>
    </source>
</evidence>
<proteinExistence type="predicted"/>
<dbReference type="Pfam" id="PF09687">
    <property type="entry name" value="PRESAN"/>
    <property type="match status" value="1"/>
</dbReference>
<feature type="compositionally biased region" description="Basic and acidic residues" evidence="1">
    <location>
        <begin position="147"/>
        <end position="168"/>
    </location>
</feature>
<gene>
    <name evidence="4" type="ORF">PVBG_02666</name>
</gene>
<feature type="chain" id="PRO_5005322704" evidence="2">
    <location>
        <begin position="27"/>
        <end position="334"/>
    </location>
</feature>
<sequence length="334" mass="39854">MIKFNLLRLTAILLLSFQSSLWKSKAWRLPKLQLSRYLKDFSDWTLHGRNIFFKRNVSEYQNWQKGVKGEERMLAGKEEEKQKRQKVERKIKRKRSNETKKVNQEGKEKDPKRVIQGTPKKGKITEKKEEANEGEDAKCINKYKAEDKAKDEENQDGDLKLGEGEIRSSKKPNAVSHRLPFECEELHIPEGLNINQAMKRIDSVHFIFISQKKACTIFCCHCKYKKEMFHHMVDEIWEAYKETALKERVPEEIQVKLWMGCKDELMDDVEYMEQISKKHLYPIVKKNVIVRRNFDEFVKRFNIWWDATMEKKKNLWMALLKEKIESYKSESMPT</sequence>
<feature type="signal peptide" evidence="2">
    <location>
        <begin position="1"/>
        <end position="26"/>
    </location>
</feature>
<evidence type="ECO:0000259" key="3">
    <source>
        <dbReference type="Pfam" id="PF09687"/>
    </source>
</evidence>
<feature type="compositionally biased region" description="Basic residues" evidence="1">
    <location>
        <begin position="83"/>
        <end position="95"/>
    </location>
</feature>